<evidence type="ECO:0000313" key="2">
    <source>
        <dbReference type="Proteomes" id="UP000809789"/>
    </source>
</evidence>
<dbReference type="Proteomes" id="UP000809789">
    <property type="component" value="Unassembled WGS sequence"/>
</dbReference>
<accession>A0A8K0L7X9</accession>
<keyword evidence="2" id="KW-1185">Reference proteome</keyword>
<organism evidence="1 2">
    <name type="scientific">Elsinoe batatas</name>
    <dbReference type="NCBI Taxonomy" id="2601811"/>
    <lineage>
        <taxon>Eukaryota</taxon>
        <taxon>Fungi</taxon>
        <taxon>Dikarya</taxon>
        <taxon>Ascomycota</taxon>
        <taxon>Pezizomycotina</taxon>
        <taxon>Dothideomycetes</taxon>
        <taxon>Dothideomycetidae</taxon>
        <taxon>Myriangiales</taxon>
        <taxon>Elsinoaceae</taxon>
        <taxon>Elsinoe</taxon>
    </lineage>
</organism>
<evidence type="ECO:0000313" key="1">
    <source>
        <dbReference type="EMBL" id="KAG8630455.1"/>
    </source>
</evidence>
<proteinExistence type="predicted"/>
<dbReference type="OrthoDB" id="10301651at2759"/>
<reference evidence="1" key="1">
    <citation type="submission" date="2021-07" db="EMBL/GenBank/DDBJ databases">
        <title>Elsinoe batatas strain:CRI-CJ2 Genome sequencing and assembly.</title>
        <authorList>
            <person name="Huang L."/>
        </authorList>
    </citation>
    <scope>NUCLEOTIDE SEQUENCE</scope>
    <source>
        <strain evidence="1">CRI-CJ2</strain>
    </source>
</reference>
<dbReference type="AlphaFoldDB" id="A0A8K0L7X9"/>
<sequence length="262" mass="29934">MVGLLDLPTEIRLRIWHFYPCYTCDSEGLVARKAGGSFTKASVCHRPLALPLMSPSTSHETVSALYQNVRFFFMGSQAFLAFRDSTGDKNANQIRRIGIFMMPFVKSRYHPNQMSDSHIRWDKREGLCWEQCVSKLCGLPGLKTLQLTYSRRQPHIRSKLDLFLRYSARLSTVATIHIIVAPWLTEETSLHPTHVNLEHVQKTYPQVKFEVAATRTNSIFRAYETRLEIEIGDYDGIRVLRVLDRLEEDAALDGLAAMLGEA</sequence>
<gene>
    <name evidence="1" type="ORF">KVT40_002074</name>
</gene>
<name>A0A8K0L7X9_9PEZI</name>
<comment type="caution">
    <text evidence="1">The sequence shown here is derived from an EMBL/GenBank/DDBJ whole genome shotgun (WGS) entry which is preliminary data.</text>
</comment>
<dbReference type="EMBL" id="JAESVG020000002">
    <property type="protein sequence ID" value="KAG8630455.1"/>
    <property type="molecule type" value="Genomic_DNA"/>
</dbReference>
<protein>
    <submittedName>
        <fullName evidence="1">Uncharacterized protein</fullName>
    </submittedName>
</protein>